<organism evidence="1 2">
    <name type="scientific">Racocetra fulgida</name>
    <dbReference type="NCBI Taxonomy" id="60492"/>
    <lineage>
        <taxon>Eukaryota</taxon>
        <taxon>Fungi</taxon>
        <taxon>Fungi incertae sedis</taxon>
        <taxon>Mucoromycota</taxon>
        <taxon>Glomeromycotina</taxon>
        <taxon>Glomeromycetes</taxon>
        <taxon>Diversisporales</taxon>
        <taxon>Gigasporaceae</taxon>
        <taxon>Racocetra</taxon>
    </lineage>
</organism>
<dbReference type="EMBL" id="CAJVPZ010057437">
    <property type="protein sequence ID" value="CAG8786878.1"/>
    <property type="molecule type" value="Genomic_DNA"/>
</dbReference>
<dbReference type="Proteomes" id="UP000789396">
    <property type="component" value="Unassembled WGS sequence"/>
</dbReference>
<reference evidence="1" key="1">
    <citation type="submission" date="2021-06" db="EMBL/GenBank/DDBJ databases">
        <authorList>
            <person name="Kallberg Y."/>
            <person name="Tangrot J."/>
            <person name="Rosling A."/>
        </authorList>
    </citation>
    <scope>NUCLEOTIDE SEQUENCE</scope>
    <source>
        <strain evidence="1">IN212</strain>
    </source>
</reference>
<dbReference type="AlphaFoldDB" id="A0A9N9JPY2"/>
<proteinExistence type="predicted"/>
<keyword evidence="2" id="KW-1185">Reference proteome</keyword>
<name>A0A9N9JPY2_9GLOM</name>
<comment type="caution">
    <text evidence="1">The sequence shown here is derived from an EMBL/GenBank/DDBJ whole genome shotgun (WGS) entry which is preliminary data.</text>
</comment>
<evidence type="ECO:0000313" key="1">
    <source>
        <dbReference type="EMBL" id="CAG8786878.1"/>
    </source>
</evidence>
<feature type="non-terminal residue" evidence="1">
    <location>
        <position position="1"/>
    </location>
</feature>
<protein>
    <submittedName>
        <fullName evidence="1">10801_t:CDS:1</fullName>
    </submittedName>
</protein>
<evidence type="ECO:0000313" key="2">
    <source>
        <dbReference type="Proteomes" id="UP000789396"/>
    </source>
</evidence>
<gene>
    <name evidence="1" type="ORF">RFULGI_LOCUS16336</name>
</gene>
<sequence>PFEIVTHHICGAKYPTLNLVHLYIEILKKKFQPWFEKGEMFDSYLTLIYGELEDLSNQTNIEKLSDTDDLSSASKDKNILSADKRRYWQFTYYQFKRNIYKKYSKS</sequence>
<accession>A0A9N9JPY2</accession>
<dbReference type="OrthoDB" id="2435819at2759"/>